<dbReference type="Proteomes" id="UP000305067">
    <property type="component" value="Unassembled WGS sequence"/>
</dbReference>
<feature type="region of interest" description="Disordered" evidence="1">
    <location>
        <begin position="52"/>
        <end position="182"/>
    </location>
</feature>
<evidence type="ECO:0000313" key="2">
    <source>
        <dbReference type="EMBL" id="TFL00581.1"/>
    </source>
</evidence>
<dbReference type="GO" id="GO:0007034">
    <property type="term" value="P:vacuolar transport"/>
    <property type="evidence" value="ECO:0007669"/>
    <property type="project" value="TreeGrafter"/>
</dbReference>
<name>A0A5C3QJD5_9AGAR</name>
<sequence>MSFTNLYYKRTAATEKACFVCFKPTPLVLATAQTVDFFYVCPGHLTDRGFASPLSSEPEKPQVGAEEIAKVKQEWEDKQKAKKEKADAAKEKEKDSEKDGDKKGKDPDESTSSNKADTKWSRPAASTSPSPAPSGSTTPKHERYALHRDFYAMRQTEHRKRRQTAQAKQLAPQLPRAPRGNP</sequence>
<organism evidence="2 3">
    <name type="scientific">Pterulicium gracile</name>
    <dbReference type="NCBI Taxonomy" id="1884261"/>
    <lineage>
        <taxon>Eukaryota</taxon>
        <taxon>Fungi</taxon>
        <taxon>Dikarya</taxon>
        <taxon>Basidiomycota</taxon>
        <taxon>Agaricomycotina</taxon>
        <taxon>Agaricomycetes</taxon>
        <taxon>Agaricomycetidae</taxon>
        <taxon>Agaricales</taxon>
        <taxon>Pleurotineae</taxon>
        <taxon>Pterulaceae</taxon>
        <taxon>Pterulicium</taxon>
    </lineage>
</organism>
<feature type="compositionally biased region" description="Low complexity" evidence="1">
    <location>
        <begin position="123"/>
        <end position="138"/>
    </location>
</feature>
<gene>
    <name evidence="2" type="ORF">BDV98DRAFT_105319</name>
</gene>
<feature type="compositionally biased region" description="Basic and acidic residues" evidence="1">
    <location>
        <begin position="139"/>
        <end position="151"/>
    </location>
</feature>
<keyword evidence="3" id="KW-1185">Reference proteome</keyword>
<dbReference type="InterPro" id="IPR013640">
    <property type="entry name" value="Vfa1"/>
</dbReference>
<proteinExistence type="predicted"/>
<dbReference type="GO" id="GO:0005768">
    <property type="term" value="C:endosome"/>
    <property type="evidence" value="ECO:0007669"/>
    <property type="project" value="TreeGrafter"/>
</dbReference>
<dbReference type="AlphaFoldDB" id="A0A5C3QJD5"/>
<dbReference type="Pfam" id="PF08432">
    <property type="entry name" value="Vfa1"/>
    <property type="match status" value="1"/>
</dbReference>
<feature type="compositionally biased region" description="Basic and acidic residues" evidence="1">
    <location>
        <begin position="67"/>
        <end position="108"/>
    </location>
</feature>
<dbReference type="PANTHER" id="PTHR28218">
    <property type="entry name" value="VPS4-ASSOCIATED PROTEIN 1"/>
    <property type="match status" value="1"/>
</dbReference>
<accession>A0A5C3QJD5</accession>
<protein>
    <submittedName>
        <fullName evidence="2">VPS4-associated protein 1</fullName>
    </submittedName>
</protein>
<dbReference type="EMBL" id="ML178828">
    <property type="protein sequence ID" value="TFL00581.1"/>
    <property type="molecule type" value="Genomic_DNA"/>
</dbReference>
<reference evidence="2 3" key="1">
    <citation type="journal article" date="2019" name="Nat. Ecol. Evol.">
        <title>Megaphylogeny resolves global patterns of mushroom evolution.</title>
        <authorList>
            <person name="Varga T."/>
            <person name="Krizsan K."/>
            <person name="Foldi C."/>
            <person name="Dima B."/>
            <person name="Sanchez-Garcia M."/>
            <person name="Sanchez-Ramirez S."/>
            <person name="Szollosi G.J."/>
            <person name="Szarkandi J.G."/>
            <person name="Papp V."/>
            <person name="Albert L."/>
            <person name="Andreopoulos W."/>
            <person name="Angelini C."/>
            <person name="Antonin V."/>
            <person name="Barry K.W."/>
            <person name="Bougher N.L."/>
            <person name="Buchanan P."/>
            <person name="Buyck B."/>
            <person name="Bense V."/>
            <person name="Catcheside P."/>
            <person name="Chovatia M."/>
            <person name="Cooper J."/>
            <person name="Damon W."/>
            <person name="Desjardin D."/>
            <person name="Finy P."/>
            <person name="Geml J."/>
            <person name="Haridas S."/>
            <person name="Hughes K."/>
            <person name="Justo A."/>
            <person name="Karasinski D."/>
            <person name="Kautmanova I."/>
            <person name="Kiss B."/>
            <person name="Kocsube S."/>
            <person name="Kotiranta H."/>
            <person name="LaButti K.M."/>
            <person name="Lechner B.E."/>
            <person name="Liimatainen K."/>
            <person name="Lipzen A."/>
            <person name="Lukacs Z."/>
            <person name="Mihaltcheva S."/>
            <person name="Morgado L.N."/>
            <person name="Niskanen T."/>
            <person name="Noordeloos M.E."/>
            <person name="Ohm R.A."/>
            <person name="Ortiz-Santana B."/>
            <person name="Ovrebo C."/>
            <person name="Racz N."/>
            <person name="Riley R."/>
            <person name="Savchenko A."/>
            <person name="Shiryaev A."/>
            <person name="Soop K."/>
            <person name="Spirin V."/>
            <person name="Szebenyi C."/>
            <person name="Tomsovsky M."/>
            <person name="Tulloss R.E."/>
            <person name="Uehling J."/>
            <person name="Grigoriev I.V."/>
            <person name="Vagvolgyi C."/>
            <person name="Papp T."/>
            <person name="Martin F.M."/>
            <person name="Miettinen O."/>
            <person name="Hibbett D.S."/>
            <person name="Nagy L.G."/>
        </authorList>
    </citation>
    <scope>NUCLEOTIDE SEQUENCE [LARGE SCALE GENOMIC DNA]</scope>
    <source>
        <strain evidence="2 3">CBS 309.79</strain>
    </source>
</reference>
<dbReference type="OrthoDB" id="2158714at2759"/>
<dbReference type="STRING" id="1884261.A0A5C3QJD5"/>
<dbReference type="PANTHER" id="PTHR28218:SF1">
    <property type="entry name" value="VPS4-ASSOCIATED PROTEIN 1"/>
    <property type="match status" value="1"/>
</dbReference>
<evidence type="ECO:0000313" key="3">
    <source>
        <dbReference type="Proteomes" id="UP000305067"/>
    </source>
</evidence>
<evidence type="ECO:0000256" key="1">
    <source>
        <dbReference type="SAM" id="MobiDB-lite"/>
    </source>
</evidence>